<comment type="similarity">
    <text evidence="2 3">Belongs to the CDP-alcohol phosphatidyltransferase class-I family.</text>
</comment>
<dbReference type="Pfam" id="PF01066">
    <property type="entry name" value="CDP-OH_P_transf"/>
    <property type="match status" value="1"/>
</dbReference>
<organism evidence="5">
    <name type="scientific">uncultured marine thaumarchaeote KM3_02_H10</name>
    <dbReference type="NCBI Taxonomy" id="1455957"/>
    <lineage>
        <taxon>Archaea</taxon>
        <taxon>Nitrososphaerota</taxon>
        <taxon>environmental samples</taxon>
    </lineage>
</organism>
<keyword evidence="2" id="KW-0460">Magnesium</keyword>
<proteinExistence type="inferred from homology"/>
<accession>A0A075G178</accession>
<evidence type="ECO:0000256" key="1">
    <source>
        <dbReference type="ARBA" id="ARBA00022679"/>
    </source>
</evidence>
<dbReference type="UniPathway" id="UPA00085"/>
<dbReference type="InterPro" id="IPR043130">
    <property type="entry name" value="CDP-OH_PTrfase_TM_dom"/>
</dbReference>
<dbReference type="InterPro" id="IPR000462">
    <property type="entry name" value="CDP-OH_P_trans"/>
</dbReference>
<name>A0A075G178_9ARCH</name>
<gene>
    <name evidence="5" type="primary">PGS1</name>
    <name evidence="5" type="synonym">pgsA</name>
</gene>
<keyword evidence="2" id="KW-1208">Phospholipid metabolism</keyword>
<feature type="transmembrane region" description="Helical" evidence="2">
    <location>
        <begin position="150"/>
        <end position="178"/>
    </location>
</feature>
<dbReference type="GO" id="GO:0005886">
    <property type="term" value="C:plasma membrane"/>
    <property type="evidence" value="ECO:0007669"/>
    <property type="project" value="UniProtKB-SubCell"/>
</dbReference>
<keyword evidence="2" id="KW-0479">Metal-binding</keyword>
<comment type="function">
    <text evidence="2">Catalyzes the formation of archaetidylinositol phosphate (AIP) from CDP-archaeol (CDP-ArOH or CDP-2,3-bis-(O-phytanyl)-sn-glycerol) and 1L-myo-inositol 1-phosphate (IP or 1D-myo-inositol 3-phosphate). AIP is a precursor of archaetidyl-myo-inositol (AI), an ether-type inositol phospholipid ubiquitously distributed in archaea membranes and essential for glycolipid biosynthesis in archaea.</text>
</comment>
<feature type="binding site" evidence="2">
    <location>
        <position position="67"/>
    </location>
    <ligand>
        <name>Mg(2+)</name>
        <dbReference type="ChEBI" id="CHEBI:18420"/>
        <label>1</label>
    </ligand>
</feature>
<protein>
    <recommendedName>
        <fullName evidence="2">Archaetidylinositol phosphate synthase</fullName>
        <shortName evidence="2">AIP synthase</shortName>
        <ecNumber evidence="2">2.7.8.39</ecNumber>
    </recommendedName>
</protein>
<evidence type="ECO:0000256" key="2">
    <source>
        <dbReference type="HAMAP-Rule" id="MF_02242"/>
    </source>
</evidence>
<dbReference type="EC" id="2.7.8.39" evidence="2"/>
<keyword evidence="2" id="KW-0443">Lipid metabolism</keyword>
<feature type="binding site" evidence="2">
    <location>
        <position position="92"/>
    </location>
    <ligand>
        <name>Mg(2+)</name>
        <dbReference type="ChEBI" id="CHEBI:18420"/>
        <label>2</label>
    </ligand>
</feature>
<dbReference type="GO" id="GO:0008654">
    <property type="term" value="P:phospholipid biosynthetic process"/>
    <property type="evidence" value="ECO:0007669"/>
    <property type="project" value="UniProtKB-UniRule"/>
</dbReference>
<keyword evidence="2" id="KW-0444">Lipid biosynthesis</keyword>
<dbReference type="PROSITE" id="PS00379">
    <property type="entry name" value="CDP_ALCOHOL_P_TRANSF"/>
    <property type="match status" value="1"/>
</dbReference>
<comment type="subcellular location">
    <subcellularLocation>
        <location evidence="2">Cell membrane</location>
        <topology evidence="2">Multi-pass membrane protein</topology>
    </subcellularLocation>
</comment>
<keyword evidence="2" id="KW-0812">Transmembrane</keyword>
<sequence length="243" mass="26457">MLNNLRDSLQPHLEKIGSGFASTGISPNGWSCVGLFFAFVSAFIYGWNVEFSLIIGGVALLVAGFFDIVDGQVARVSKKITKSGGFLDSVFDKIAEVAIFLGILVGGFAEPYLVFLAITFSLLVSYTRSRAESLGVKLQGIGIGERAERLLVIAIVGIIGFMEYAVIIVIIIAAITFIQRIIVTAEALKEPAKIAPKKTIMKTKLSVRKKSVRKKSSTRKKPSRKKPSRKKSSAKKKSSTRKK</sequence>
<feature type="binding site" evidence="2">
    <location>
        <position position="88"/>
    </location>
    <ligand>
        <name>Mg(2+)</name>
        <dbReference type="ChEBI" id="CHEBI:18420"/>
        <label>2</label>
    </ligand>
</feature>
<feature type="region of interest" description="Disordered" evidence="4">
    <location>
        <begin position="204"/>
        <end position="243"/>
    </location>
</feature>
<keyword evidence="2" id="KW-1133">Transmembrane helix</keyword>
<feature type="binding site" evidence="2">
    <location>
        <position position="67"/>
    </location>
    <ligand>
        <name>Mg(2+)</name>
        <dbReference type="ChEBI" id="CHEBI:18420"/>
        <label>2</label>
    </ligand>
</feature>
<feature type="active site" description="Proton acceptor" evidence="2">
    <location>
        <position position="92"/>
    </location>
</feature>
<feature type="binding site" evidence="2">
    <location>
        <position position="88"/>
    </location>
    <ligand>
        <name>Mg(2+)</name>
        <dbReference type="ChEBI" id="CHEBI:18420"/>
        <label>1</label>
    </ligand>
</feature>
<dbReference type="Gene3D" id="1.20.120.1760">
    <property type="match status" value="1"/>
</dbReference>
<evidence type="ECO:0000313" key="5">
    <source>
        <dbReference type="EMBL" id="AIE97775.1"/>
    </source>
</evidence>
<dbReference type="GO" id="GO:0016780">
    <property type="term" value="F:phosphotransferase activity, for other substituted phosphate groups"/>
    <property type="evidence" value="ECO:0007669"/>
    <property type="project" value="UniProtKB-UniRule"/>
</dbReference>
<dbReference type="InterPro" id="IPR044270">
    <property type="entry name" value="AIP_synthase"/>
</dbReference>
<comment type="cofactor">
    <cofactor evidence="2">
        <name>Mn(2+)</name>
        <dbReference type="ChEBI" id="CHEBI:29035"/>
    </cofactor>
    <cofactor evidence="2">
        <name>Mg(2+)</name>
        <dbReference type="ChEBI" id="CHEBI:18420"/>
    </cofactor>
    <text evidence="2">Binds 2 Mg(2+) or Mn(2+) ions per subunit.</text>
</comment>
<comment type="pathway">
    <text evidence="2">Lipid metabolism; phospholipid metabolism.</text>
</comment>
<keyword evidence="2" id="KW-0472">Membrane</keyword>
<dbReference type="GO" id="GO:0000287">
    <property type="term" value="F:magnesium ion binding"/>
    <property type="evidence" value="ECO:0007669"/>
    <property type="project" value="UniProtKB-UniRule"/>
</dbReference>
<feature type="binding site" evidence="2">
    <location>
        <position position="70"/>
    </location>
    <ligand>
        <name>Mg(2+)</name>
        <dbReference type="ChEBI" id="CHEBI:18420"/>
        <label>1</label>
    </ligand>
</feature>
<comment type="catalytic activity">
    <reaction evidence="2">
        <text>CDP-2,3-bis-O-(phytanyl)-sn-glycerol + 1D-myo-inositol 3-phosphate = saturated 1-archaetidyl-1D-myo-inositol 3-phosphate + CMP + H(+)</text>
        <dbReference type="Rhea" id="RHEA:36823"/>
        <dbReference type="ChEBI" id="CHEBI:15378"/>
        <dbReference type="ChEBI" id="CHEBI:58401"/>
        <dbReference type="ChEBI" id="CHEBI:60377"/>
        <dbReference type="ChEBI" id="CHEBI:74004"/>
        <dbReference type="ChEBI" id="CHEBI:74006"/>
        <dbReference type="EC" id="2.7.8.39"/>
    </reaction>
</comment>
<dbReference type="EMBL" id="KF900516">
    <property type="protein sequence ID" value="AIE97775.1"/>
    <property type="molecule type" value="Genomic_DNA"/>
</dbReference>
<keyword evidence="2" id="KW-0464">Manganese</keyword>
<dbReference type="HAMAP" id="MF_02242">
    <property type="entry name" value="AIP_synthase"/>
    <property type="match status" value="1"/>
</dbReference>
<dbReference type="AlphaFoldDB" id="A0A075G178"/>
<evidence type="ECO:0000256" key="3">
    <source>
        <dbReference type="RuleBase" id="RU003750"/>
    </source>
</evidence>
<evidence type="ECO:0000256" key="4">
    <source>
        <dbReference type="SAM" id="MobiDB-lite"/>
    </source>
</evidence>
<keyword evidence="1 2" id="KW-0808">Transferase</keyword>
<dbReference type="InterPro" id="IPR048254">
    <property type="entry name" value="CDP_ALCOHOL_P_TRANSF_CS"/>
</dbReference>
<keyword evidence="2" id="KW-1003">Cell membrane</keyword>
<reference evidence="5" key="1">
    <citation type="journal article" date="2014" name="Genome Biol. Evol.">
        <title>Pangenome evidence for extensive interdomain horizontal transfer affecting lineage core and shell genes in uncultured planktonic thaumarchaeota and euryarchaeota.</title>
        <authorList>
            <person name="Deschamps P."/>
            <person name="Zivanovic Y."/>
            <person name="Moreira D."/>
            <person name="Rodriguez-Valera F."/>
            <person name="Lopez-Garcia P."/>
        </authorList>
    </citation>
    <scope>NUCLEOTIDE SEQUENCE</scope>
</reference>
<comment type="caution">
    <text evidence="2">Lacks conserved residue(s) required for the propagation of feature annotation.</text>
</comment>
<feature type="transmembrane region" description="Helical" evidence="2">
    <location>
        <begin position="51"/>
        <end position="69"/>
    </location>
</feature>